<organism evidence="1 3">
    <name type="scientific">Smittium angustum</name>
    <dbReference type="NCBI Taxonomy" id="133377"/>
    <lineage>
        <taxon>Eukaryota</taxon>
        <taxon>Fungi</taxon>
        <taxon>Fungi incertae sedis</taxon>
        <taxon>Zoopagomycota</taxon>
        <taxon>Kickxellomycotina</taxon>
        <taxon>Harpellomycetes</taxon>
        <taxon>Harpellales</taxon>
        <taxon>Legeriomycetaceae</taxon>
        <taxon>Smittium</taxon>
    </lineage>
</organism>
<dbReference type="EMBL" id="MBFU01000377">
    <property type="protein sequence ID" value="PVZ99908.1"/>
    <property type="molecule type" value="Genomic_DNA"/>
</dbReference>
<keyword evidence="3" id="KW-1185">Reference proteome</keyword>
<evidence type="ECO:0000313" key="1">
    <source>
        <dbReference type="EMBL" id="PVZ98062.1"/>
    </source>
</evidence>
<name>A0A2U1IZB2_SMIAN</name>
<evidence type="ECO:0000313" key="2">
    <source>
        <dbReference type="EMBL" id="PVZ99908.1"/>
    </source>
</evidence>
<dbReference type="AlphaFoldDB" id="A0A2U1IZB2"/>
<comment type="caution">
    <text evidence="1">The sequence shown here is derived from an EMBL/GenBank/DDBJ whole genome shotgun (WGS) entry which is preliminary data.</text>
</comment>
<gene>
    <name evidence="2" type="ORF">BB558_004066</name>
    <name evidence="1" type="ORF">BB558_005947</name>
</gene>
<dbReference type="EMBL" id="MBFU01000591">
    <property type="protein sequence ID" value="PVZ98062.1"/>
    <property type="molecule type" value="Genomic_DNA"/>
</dbReference>
<evidence type="ECO:0000313" key="3">
    <source>
        <dbReference type="Proteomes" id="UP000245591"/>
    </source>
</evidence>
<sequence>MEKSKDGNHWKTYFWVKPHWLNRINVLADHISNGFGWQTSCGELKASVFQLHTCRDFYGANMMLDTAPYLTLIVAPRAIIINNIVAQHAPLNQRPVMCCRDYFWNIFNFLFIDFL</sequence>
<proteinExistence type="predicted"/>
<dbReference type="Proteomes" id="UP000245591">
    <property type="component" value="Unassembled WGS sequence"/>
</dbReference>
<accession>A0A2U1IZB2</accession>
<reference evidence="1 3" key="1">
    <citation type="journal article" date="2018" name="MBio">
        <title>Comparative Genomics Reveals the Core Gene Toolbox for the Fungus-Insect Symbiosis.</title>
        <authorList>
            <person name="Wang Y."/>
            <person name="Stata M."/>
            <person name="Wang W."/>
            <person name="Stajich J.E."/>
            <person name="White M.M."/>
            <person name="Moncalvo J.M."/>
        </authorList>
    </citation>
    <scope>NUCLEOTIDE SEQUENCE [LARGE SCALE GENOMIC DNA]</scope>
    <source>
        <strain evidence="1 3">AUS-126-30</strain>
    </source>
</reference>
<protein>
    <submittedName>
        <fullName evidence="1">Uncharacterized protein</fullName>
    </submittedName>
</protein>